<gene>
    <name evidence="4" type="ORF">MKP09_10535</name>
</gene>
<evidence type="ECO:0000313" key="4">
    <source>
        <dbReference type="EMBL" id="MCH5598318.1"/>
    </source>
</evidence>
<name>A0ABS9SIX4_9BACT</name>
<comment type="caution">
    <text evidence="4">The sequence shown here is derived from an EMBL/GenBank/DDBJ whole genome shotgun (WGS) entry which is preliminary data.</text>
</comment>
<feature type="domain" description="Two component regulator three Y" evidence="3">
    <location>
        <begin position="120"/>
        <end position="182"/>
    </location>
</feature>
<dbReference type="Pfam" id="PF07495">
    <property type="entry name" value="Y_Y_Y"/>
    <property type="match status" value="1"/>
</dbReference>
<evidence type="ECO:0000256" key="2">
    <source>
        <dbReference type="SAM" id="Phobius"/>
    </source>
</evidence>
<keyword evidence="5" id="KW-1185">Reference proteome</keyword>
<organism evidence="4 5">
    <name type="scientific">Niabella ginsengisoli</name>
    <dbReference type="NCBI Taxonomy" id="522298"/>
    <lineage>
        <taxon>Bacteria</taxon>
        <taxon>Pseudomonadati</taxon>
        <taxon>Bacteroidota</taxon>
        <taxon>Chitinophagia</taxon>
        <taxon>Chitinophagales</taxon>
        <taxon>Chitinophagaceae</taxon>
        <taxon>Niabella</taxon>
    </lineage>
</organism>
<reference evidence="4 5" key="1">
    <citation type="submission" date="2022-02" db="EMBL/GenBank/DDBJ databases">
        <authorList>
            <person name="Min J."/>
        </authorList>
    </citation>
    <scope>NUCLEOTIDE SEQUENCE [LARGE SCALE GENOMIC DNA]</scope>
    <source>
        <strain evidence="4 5">GR10-1</strain>
    </source>
</reference>
<dbReference type="InterPro" id="IPR013783">
    <property type="entry name" value="Ig-like_fold"/>
</dbReference>
<dbReference type="Gene3D" id="2.60.40.10">
    <property type="entry name" value="Immunoglobulins"/>
    <property type="match status" value="1"/>
</dbReference>
<evidence type="ECO:0000256" key="1">
    <source>
        <dbReference type="ARBA" id="ARBA00022553"/>
    </source>
</evidence>
<keyword evidence="2" id="KW-1133">Transmembrane helix</keyword>
<proteinExistence type="predicted"/>
<protein>
    <recommendedName>
        <fullName evidence="3">Two component regulator three Y domain-containing protein</fullName>
    </recommendedName>
</protein>
<sequence length="232" mass="26674">MGILEDRKGYIWLSTASGLIKFDPLSRSFQTYTKADGLPSNTFNYNAYFKDNNGRFYFGGYNGLVSFDPSSFLSNTTDVPIVFTSLKTMNHSDDISINASEALELNYNQNVFTIEFALLNYIKPEKNTYAYILKGFDKQWNTTDKPAATYMNLKPGHYTLVVKGANNDGKWGATKQLSIVIHPPFWRTWWAYLIYVLIGTTVLFFIIRFFYLKELLKKKISCIKTNLIFLPT</sequence>
<accession>A0ABS9SIX4</accession>
<dbReference type="Gene3D" id="2.130.10.10">
    <property type="entry name" value="YVTN repeat-like/Quinoprotein amine dehydrogenase"/>
    <property type="match status" value="1"/>
</dbReference>
<dbReference type="InterPro" id="IPR011123">
    <property type="entry name" value="Y_Y_Y"/>
</dbReference>
<dbReference type="PANTHER" id="PTHR43547:SF2">
    <property type="entry name" value="HYBRID SIGNAL TRANSDUCTION HISTIDINE KINASE C"/>
    <property type="match status" value="1"/>
</dbReference>
<dbReference type="EMBL" id="JAKWBL010000001">
    <property type="protein sequence ID" value="MCH5598318.1"/>
    <property type="molecule type" value="Genomic_DNA"/>
</dbReference>
<evidence type="ECO:0000259" key="3">
    <source>
        <dbReference type="Pfam" id="PF07495"/>
    </source>
</evidence>
<keyword evidence="2" id="KW-0812">Transmembrane</keyword>
<dbReference type="Proteomes" id="UP001202248">
    <property type="component" value="Unassembled WGS sequence"/>
</dbReference>
<dbReference type="InterPro" id="IPR015943">
    <property type="entry name" value="WD40/YVTN_repeat-like_dom_sf"/>
</dbReference>
<dbReference type="RefSeq" id="WP_240828376.1">
    <property type="nucleotide sequence ID" value="NZ_JAKWBL010000001.1"/>
</dbReference>
<keyword evidence="1" id="KW-0597">Phosphoprotein</keyword>
<keyword evidence="2" id="KW-0472">Membrane</keyword>
<feature type="transmembrane region" description="Helical" evidence="2">
    <location>
        <begin position="189"/>
        <end position="211"/>
    </location>
</feature>
<dbReference type="PANTHER" id="PTHR43547">
    <property type="entry name" value="TWO-COMPONENT HISTIDINE KINASE"/>
    <property type="match status" value="1"/>
</dbReference>
<evidence type="ECO:0000313" key="5">
    <source>
        <dbReference type="Proteomes" id="UP001202248"/>
    </source>
</evidence>